<protein>
    <submittedName>
        <fullName evidence="1">Uncharacterized protein</fullName>
    </submittedName>
</protein>
<accession>X1P6I1</accession>
<comment type="caution">
    <text evidence="1">The sequence shown here is derived from an EMBL/GenBank/DDBJ whole genome shotgun (WGS) entry which is preliminary data.</text>
</comment>
<name>X1P6I1_9ZZZZ</name>
<sequence>MSEIEDSVDRMLSEMRQLRDKKGPYYEKWLKNYRRSVTTHCRKIAKHYKQSRWLQGMEGFLTREEMNRGEGNILYLPHTTIREETKDEVSSVRK</sequence>
<organism evidence="1">
    <name type="scientific">marine sediment metagenome</name>
    <dbReference type="NCBI Taxonomy" id="412755"/>
    <lineage>
        <taxon>unclassified sequences</taxon>
        <taxon>metagenomes</taxon>
        <taxon>ecological metagenomes</taxon>
    </lineage>
</organism>
<reference evidence="1" key="1">
    <citation type="journal article" date="2014" name="Front. Microbiol.">
        <title>High frequency of phylogenetically diverse reductive dehalogenase-homologous genes in deep subseafloor sedimentary metagenomes.</title>
        <authorList>
            <person name="Kawai M."/>
            <person name="Futagami T."/>
            <person name="Toyoda A."/>
            <person name="Takaki Y."/>
            <person name="Nishi S."/>
            <person name="Hori S."/>
            <person name="Arai W."/>
            <person name="Tsubouchi T."/>
            <person name="Morono Y."/>
            <person name="Uchiyama I."/>
            <person name="Ito T."/>
            <person name="Fujiyama A."/>
            <person name="Inagaki F."/>
            <person name="Takami H."/>
        </authorList>
    </citation>
    <scope>NUCLEOTIDE SEQUENCE</scope>
    <source>
        <strain evidence="1">Expedition CK06-06</strain>
    </source>
</reference>
<evidence type="ECO:0000313" key="1">
    <source>
        <dbReference type="EMBL" id="GAI38061.1"/>
    </source>
</evidence>
<gene>
    <name evidence="1" type="ORF">S06H3_44253</name>
</gene>
<proteinExistence type="predicted"/>
<dbReference type="AlphaFoldDB" id="X1P6I1"/>
<dbReference type="EMBL" id="BARV01027506">
    <property type="protein sequence ID" value="GAI38061.1"/>
    <property type="molecule type" value="Genomic_DNA"/>
</dbReference>